<feature type="transmembrane region" description="Helical" evidence="11">
    <location>
        <begin position="165"/>
        <end position="188"/>
    </location>
</feature>
<dbReference type="PANTHER" id="PTHR28097">
    <property type="entry name" value="PHEROMONE A FACTOR RECEPTOR"/>
    <property type="match status" value="1"/>
</dbReference>
<comment type="subcellular location">
    <subcellularLocation>
        <location evidence="1">Membrane</location>
        <topology evidence="1">Multi-pass membrane protein</topology>
    </subcellularLocation>
</comment>
<evidence type="ECO:0000256" key="1">
    <source>
        <dbReference type="ARBA" id="ARBA00004141"/>
    </source>
</evidence>
<evidence type="ECO:0000256" key="7">
    <source>
        <dbReference type="ARBA" id="ARBA00023136"/>
    </source>
</evidence>
<feature type="region of interest" description="Disordered" evidence="10">
    <location>
        <begin position="443"/>
        <end position="483"/>
    </location>
</feature>
<keyword evidence="4 11" id="KW-0812">Transmembrane</keyword>
<dbReference type="CDD" id="cd14966">
    <property type="entry name" value="7tmD_STE3"/>
    <property type="match status" value="1"/>
</dbReference>
<keyword evidence="8 12" id="KW-0675">Receptor</keyword>
<evidence type="ECO:0000256" key="2">
    <source>
        <dbReference type="ARBA" id="ARBA00011085"/>
    </source>
</evidence>
<dbReference type="PANTHER" id="PTHR28097:SF1">
    <property type="entry name" value="PHEROMONE A FACTOR RECEPTOR"/>
    <property type="match status" value="1"/>
</dbReference>
<feature type="compositionally biased region" description="Basic and acidic residues" evidence="10">
    <location>
        <begin position="457"/>
        <end position="470"/>
    </location>
</feature>
<feature type="transmembrane region" description="Helical" evidence="11">
    <location>
        <begin position="83"/>
        <end position="105"/>
    </location>
</feature>
<feature type="transmembrane region" description="Helical" evidence="11">
    <location>
        <begin position="125"/>
        <end position="145"/>
    </location>
</feature>
<comment type="similarity">
    <text evidence="2">Belongs to the G-protein coupled receptor 4 family.</text>
</comment>
<feature type="transmembrane region" description="Helical" evidence="11">
    <location>
        <begin position="12"/>
        <end position="32"/>
    </location>
</feature>
<evidence type="ECO:0000313" key="12">
    <source>
        <dbReference type="EMBL" id="KAL2861112.1"/>
    </source>
</evidence>
<proteinExistence type="inferred from homology"/>
<keyword evidence="5 11" id="KW-1133">Transmembrane helix</keyword>
<dbReference type="GeneID" id="98142305"/>
<feature type="region of interest" description="Disordered" evidence="10">
    <location>
        <begin position="348"/>
        <end position="380"/>
    </location>
</feature>
<protein>
    <submittedName>
        <fullName evidence="12">Pheromone A receptor-domain-containing protein</fullName>
    </submittedName>
</protein>
<accession>A0ABR4L9A3</accession>
<evidence type="ECO:0000256" key="11">
    <source>
        <dbReference type="SAM" id="Phobius"/>
    </source>
</evidence>
<keyword evidence="7 11" id="KW-0472">Membrane</keyword>
<keyword evidence="6" id="KW-0297">G-protein coupled receptor</keyword>
<feature type="compositionally biased region" description="Polar residues" evidence="10">
    <location>
        <begin position="355"/>
        <end position="366"/>
    </location>
</feature>
<comment type="caution">
    <text evidence="12">The sequence shown here is derived from an EMBL/GenBank/DDBJ whole genome shotgun (WGS) entry which is preliminary data.</text>
</comment>
<dbReference type="RefSeq" id="XP_070881006.1">
    <property type="nucleotide sequence ID" value="XM_071027233.1"/>
</dbReference>
<evidence type="ECO:0000256" key="10">
    <source>
        <dbReference type="SAM" id="MobiDB-lite"/>
    </source>
</evidence>
<evidence type="ECO:0000256" key="9">
    <source>
        <dbReference type="ARBA" id="ARBA00023224"/>
    </source>
</evidence>
<reference evidence="12 13" key="1">
    <citation type="submission" date="2024-07" db="EMBL/GenBank/DDBJ databases">
        <title>Section-level genome sequencing and comparative genomics of Aspergillus sections Usti and Cavernicolus.</title>
        <authorList>
            <consortium name="Lawrence Berkeley National Laboratory"/>
            <person name="Nybo J.L."/>
            <person name="Vesth T.C."/>
            <person name="Theobald S."/>
            <person name="Frisvad J.C."/>
            <person name="Larsen T.O."/>
            <person name="Kjaerboelling I."/>
            <person name="Rothschild-Mancinelli K."/>
            <person name="Lyhne E.K."/>
            <person name="Kogle M.E."/>
            <person name="Barry K."/>
            <person name="Clum A."/>
            <person name="Na H."/>
            <person name="Ledsgaard L."/>
            <person name="Lin J."/>
            <person name="Lipzen A."/>
            <person name="Kuo A."/>
            <person name="Riley R."/>
            <person name="Mondo S."/>
            <person name="Labutti K."/>
            <person name="Haridas S."/>
            <person name="Pangalinan J."/>
            <person name="Salamov A.A."/>
            <person name="Simmons B.A."/>
            <person name="Magnuson J.K."/>
            <person name="Chen J."/>
            <person name="Drula E."/>
            <person name="Henrissat B."/>
            <person name="Wiebenga A."/>
            <person name="Lubbers R.J."/>
            <person name="Gomes A.C."/>
            <person name="Macurrencykelacurrency M.R."/>
            <person name="Stajich J."/>
            <person name="Grigoriev I.V."/>
            <person name="Mortensen U.H."/>
            <person name="De Vries R.P."/>
            <person name="Baker S.E."/>
            <person name="Andersen M.R."/>
        </authorList>
    </citation>
    <scope>NUCLEOTIDE SEQUENCE [LARGE SCALE GENOMIC DNA]</scope>
    <source>
        <strain evidence="12 13">CBS 449.75</strain>
    </source>
</reference>
<evidence type="ECO:0000256" key="8">
    <source>
        <dbReference type="ARBA" id="ARBA00023170"/>
    </source>
</evidence>
<gene>
    <name evidence="12" type="ORF">BJX67DRAFT_315877</name>
</gene>
<dbReference type="PRINTS" id="PR00899">
    <property type="entry name" value="GPCRSTE3"/>
</dbReference>
<feature type="transmembrane region" description="Helical" evidence="11">
    <location>
        <begin position="279"/>
        <end position="295"/>
    </location>
</feature>
<keyword evidence="13" id="KW-1185">Reference proteome</keyword>
<keyword evidence="3" id="KW-0589">Pheromone response</keyword>
<dbReference type="InterPro" id="IPR001499">
    <property type="entry name" value="GPCR_STE3"/>
</dbReference>
<dbReference type="Proteomes" id="UP001610432">
    <property type="component" value="Unassembled WGS sequence"/>
</dbReference>
<name>A0ABR4L9A3_9EURO</name>
<dbReference type="Pfam" id="PF02076">
    <property type="entry name" value="STE3"/>
    <property type="match status" value="1"/>
</dbReference>
<evidence type="ECO:0000256" key="6">
    <source>
        <dbReference type="ARBA" id="ARBA00023040"/>
    </source>
</evidence>
<keyword evidence="9" id="KW-0807">Transducer</keyword>
<sequence>MDSAQTSPSAQAVAMQTLSVISILISFPPLALHWKNRNFPATSLICWCQVLTIFNIANAFIWPTDDIQNWWDGAGLCDIEVKILIGSYVAVPGTLLCIFRSLAYVLDTRRATLVPTKRQRWQNRIVELLFCALIPLVAAILHLIYQGNRYFIFAISGCVTSVDQSWVSLALGYIWPLVVCFIATYYCGLTLYRVQRYRNQFSEIIRSANSGLSRSRFIRLFSLSFIMLLALIPIQTYMVYRTISLSLPWHPYSWSSLHEPTWSEIVMVPTNGEVYFDRWIPVAAGFMSFIFFGCGRDASRMYRSLLQWVGLGCCLGPVPMTTSSTGSLPPNITTSVGSGAQLIAPGARHARNDPYHSSTTTTTASQDLEKGRTTQNTTTPPKLHWLKRHIPFPSPLPHLTWSNHFPFITRRPPSPSRFPSTPHLAIPTTTVCTSAWAGSSQSRSSIDLDLDVPASNRDTDTDPTRDRDLVLDPGVGISPDSTMSGGVPWRTDFIRVKRVIRQEREVQV</sequence>
<evidence type="ECO:0000256" key="5">
    <source>
        <dbReference type="ARBA" id="ARBA00022989"/>
    </source>
</evidence>
<evidence type="ECO:0000256" key="3">
    <source>
        <dbReference type="ARBA" id="ARBA00022507"/>
    </source>
</evidence>
<dbReference type="EMBL" id="JBFXLQ010000075">
    <property type="protein sequence ID" value="KAL2861112.1"/>
    <property type="molecule type" value="Genomic_DNA"/>
</dbReference>
<feature type="transmembrane region" description="Helical" evidence="11">
    <location>
        <begin position="220"/>
        <end position="240"/>
    </location>
</feature>
<evidence type="ECO:0000313" key="13">
    <source>
        <dbReference type="Proteomes" id="UP001610432"/>
    </source>
</evidence>
<organism evidence="12 13">
    <name type="scientific">Aspergillus lucknowensis</name>
    <dbReference type="NCBI Taxonomy" id="176173"/>
    <lineage>
        <taxon>Eukaryota</taxon>
        <taxon>Fungi</taxon>
        <taxon>Dikarya</taxon>
        <taxon>Ascomycota</taxon>
        <taxon>Pezizomycotina</taxon>
        <taxon>Eurotiomycetes</taxon>
        <taxon>Eurotiomycetidae</taxon>
        <taxon>Eurotiales</taxon>
        <taxon>Aspergillaceae</taxon>
        <taxon>Aspergillus</taxon>
        <taxon>Aspergillus subgen. Nidulantes</taxon>
    </lineage>
</organism>
<evidence type="ECO:0000256" key="4">
    <source>
        <dbReference type="ARBA" id="ARBA00022692"/>
    </source>
</evidence>
<feature type="transmembrane region" description="Helical" evidence="11">
    <location>
        <begin position="44"/>
        <end position="63"/>
    </location>
</feature>